<feature type="binding site" description="axial binding residue" evidence="13">
    <location>
        <position position="526"/>
    </location>
    <ligand>
        <name>heme</name>
        <dbReference type="ChEBI" id="CHEBI:30413"/>
    </ligand>
    <ligandPart>
        <name>Fe</name>
        <dbReference type="ChEBI" id="CHEBI:18248"/>
    </ligandPart>
</feature>
<dbReference type="InterPro" id="IPR001128">
    <property type="entry name" value="Cyt_P450"/>
</dbReference>
<evidence type="ECO:0000256" key="8">
    <source>
        <dbReference type="ARBA" id="ARBA00022989"/>
    </source>
</evidence>
<evidence type="ECO:0000313" key="15">
    <source>
        <dbReference type="Proteomes" id="UP000719766"/>
    </source>
</evidence>
<comment type="subcellular location">
    <subcellularLocation>
        <location evidence="2">Membrane</location>
    </subcellularLocation>
</comment>
<keyword evidence="9" id="KW-0560">Oxidoreductase</keyword>
<evidence type="ECO:0000256" key="2">
    <source>
        <dbReference type="ARBA" id="ARBA00004370"/>
    </source>
</evidence>
<reference evidence="14" key="1">
    <citation type="journal article" date="2020" name="New Phytol.">
        <title>Comparative genomics reveals dynamic genome evolution in host specialist ectomycorrhizal fungi.</title>
        <authorList>
            <person name="Lofgren L.A."/>
            <person name="Nguyen N.H."/>
            <person name="Vilgalys R."/>
            <person name="Ruytinx J."/>
            <person name="Liao H.L."/>
            <person name="Branco S."/>
            <person name="Kuo A."/>
            <person name="LaButti K."/>
            <person name="Lipzen A."/>
            <person name="Andreopoulos W."/>
            <person name="Pangilinan J."/>
            <person name="Riley R."/>
            <person name="Hundley H."/>
            <person name="Na H."/>
            <person name="Barry K."/>
            <person name="Grigoriev I.V."/>
            <person name="Stajich J.E."/>
            <person name="Kennedy P.G."/>
        </authorList>
    </citation>
    <scope>NUCLEOTIDE SEQUENCE</scope>
    <source>
        <strain evidence="14">S12</strain>
    </source>
</reference>
<dbReference type="Proteomes" id="UP000719766">
    <property type="component" value="Unassembled WGS sequence"/>
</dbReference>
<dbReference type="CDD" id="cd11069">
    <property type="entry name" value="CYP_FUM15-like"/>
    <property type="match status" value="1"/>
</dbReference>
<evidence type="ECO:0000256" key="10">
    <source>
        <dbReference type="ARBA" id="ARBA00023004"/>
    </source>
</evidence>
<dbReference type="PANTHER" id="PTHR24305:SF166">
    <property type="entry name" value="CYTOCHROME P450 12A4, MITOCHONDRIAL-RELATED"/>
    <property type="match status" value="1"/>
</dbReference>
<comment type="cofactor">
    <cofactor evidence="1 13">
        <name>heme</name>
        <dbReference type="ChEBI" id="CHEBI:30413"/>
    </cofactor>
</comment>
<keyword evidence="10 13" id="KW-0408">Iron</keyword>
<dbReference type="GO" id="GO:0020037">
    <property type="term" value="F:heme binding"/>
    <property type="evidence" value="ECO:0007669"/>
    <property type="project" value="InterPro"/>
</dbReference>
<name>A0A9P7DTI1_9AGAM</name>
<dbReference type="GO" id="GO:0005506">
    <property type="term" value="F:iron ion binding"/>
    <property type="evidence" value="ECO:0007669"/>
    <property type="project" value="InterPro"/>
</dbReference>
<keyword evidence="5 13" id="KW-0349">Heme</keyword>
<keyword evidence="6" id="KW-0812">Transmembrane</keyword>
<keyword evidence="15" id="KW-1185">Reference proteome</keyword>
<comment type="similarity">
    <text evidence="4">Belongs to the cytochrome P450 family.</text>
</comment>
<dbReference type="EMBL" id="JABBWE010000005">
    <property type="protein sequence ID" value="KAG1802793.1"/>
    <property type="molecule type" value="Genomic_DNA"/>
</dbReference>
<evidence type="ECO:0000256" key="9">
    <source>
        <dbReference type="ARBA" id="ARBA00023002"/>
    </source>
</evidence>
<dbReference type="Gene3D" id="1.10.630.10">
    <property type="entry name" value="Cytochrome P450"/>
    <property type="match status" value="1"/>
</dbReference>
<dbReference type="InterPro" id="IPR002403">
    <property type="entry name" value="Cyt_P450_E_grp-IV"/>
</dbReference>
<evidence type="ECO:0000256" key="13">
    <source>
        <dbReference type="PIRSR" id="PIRSR602403-1"/>
    </source>
</evidence>
<dbReference type="GO" id="GO:0016705">
    <property type="term" value="F:oxidoreductase activity, acting on paired donors, with incorporation or reduction of molecular oxygen"/>
    <property type="evidence" value="ECO:0007669"/>
    <property type="project" value="InterPro"/>
</dbReference>
<evidence type="ECO:0000256" key="6">
    <source>
        <dbReference type="ARBA" id="ARBA00022692"/>
    </source>
</evidence>
<dbReference type="GeneID" id="64605154"/>
<evidence type="ECO:0000256" key="12">
    <source>
        <dbReference type="ARBA" id="ARBA00023136"/>
    </source>
</evidence>
<dbReference type="PANTHER" id="PTHR24305">
    <property type="entry name" value="CYTOCHROME P450"/>
    <property type="match status" value="1"/>
</dbReference>
<dbReference type="SUPFAM" id="SSF48264">
    <property type="entry name" value="Cytochrome P450"/>
    <property type="match status" value="1"/>
</dbReference>
<dbReference type="InterPro" id="IPR036396">
    <property type="entry name" value="Cyt_P450_sf"/>
</dbReference>
<evidence type="ECO:0000256" key="3">
    <source>
        <dbReference type="ARBA" id="ARBA00004721"/>
    </source>
</evidence>
<comment type="pathway">
    <text evidence="3">Secondary metabolite biosynthesis; terpenoid biosynthesis.</text>
</comment>
<dbReference type="PRINTS" id="PR00465">
    <property type="entry name" value="EP450IV"/>
</dbReference>
<dbReference type="Pfam" id="PF00067">
    <property type="entry name" value="p450"/>
    <property type="match status" value="1"/>
</dbReference>
<accession>A0A9P7DTI1</accession>
<dbReference type="OrthoDB" id="1470350at2759"/>
<keyword evidence="12" id="KW-0472">Membrane</keyword>
<dbReference type="GO" id="GO:0004497">
    <property type="term" value="F:monooxygenase activity"/>
    <property type="evidence" value="ECO:0007669"/>
    <property type="project" value="UniProtKB-KW"/>
</dbReference>
<evidence type="ECO:0000256" key="7">
    <source>
        <dbReference type="ARBA" id="ARBA00022723"/>
    </source>
</evidence>
<gene>
    <name evidence="14" type="ORF">HD556DRAFT_714655</name>
</gene>
<evidence type="ECO:0000256" key="4">
    <source>
        <dbReference type="ARBA" id="ARBA00010617"/>
    </source>
</evidence>
<evidence type="ECO:0000256" key="5">
    <source>
        <dbReference type="ARBA" id="ARBA00022617"/>
    </source>
</evidence>
<evidence type="ECO:0000256" key="1">
    <source>
        <dbReference type="ARBA" id="ARBA00001971"/>
    </source>
</evidence>
<organism evidence="14 15">
    <name type="scientific">Suillus plorans</name>
    <dbReference type="NCBI Taxonomy" id="116603"/>
    <lineage>
        <taxon>Eukaryota</taxon>
        <taxon>Fungi</taxon>
        <taxon>Dikarya</taxon>
        <taxon>Basidiomycota</taxon>
        <taxon>Agaricomycotina</taxon>
        <taxon>Agaricomycetes</taxon>
        <taxon>Agaricomycetidae</taxon>
        <taxon>Boletales</taxon>
        <taxon>Suillineae</taxon>
        <taxon>Suillaceae</taxon>
        <taxon>Suillus</taxon>
    </lineage>
</organism>
<dbReference type="RefSeq" id="XP_041165690.1">
    <property type="nucleotide sequence ID" value="XM_041311390.1"/>
</dbReference>
<keyword evidence="8" id="KW-1133">Transmembrane helix</keyword>
<dbReference type="InterPro" id="IPR050121">
    <property type="entry name" value="Cytochrome_P450_monoxygenase"/>
</dbReference>
<keyword evidence="11" id="KW-0503">Monooxygenase</keyword>
<evidence type="ECO:0000313" key="14">
    <source>
        <dbReference type="EMBL" id="KAG1802793.1"/>
    </source>
</evidence>
<sequence>MTLAQLIGYSVLTFAAWKLVRRHASRKANALDVAGPDKQHWWKGNMEWMFVDGFQRCLDVAAEFGGAVRIPVLFGEEWLYVSDPRALHHILVKEQHTFEENDSFLSCNKLIFGDGLISTLGEQHRRQRKMLNPVFSTANMRELLPVIQTISHQLKSILVSNLSSRSEDDHARCRESVEIDVLPWLSRSSLDCICEGVLGYHSAALETGNEDEYTNALRMLGPFIAKTLIVRPIIPIVMRNCSLYWRKKMLDWLTISWLPTQIMRNLRELRQIVEIMDSASRAIFQEKKAALQLQLPSPPLSQAHDTLGGTAGKDMMSIMVRANASSSEADRLSDSELLGQMNVMIFAGLETTTAAVARALYMLAKHPHIQEQLRIEICGAMAAYQVPDPDHSHAKDESASARLSYDVLMNLPLLNAVVRETLRLYPSLPVLTRRTTRSASVPLHFPVRSASGEEIDVIHVAKNQRLVISILAANHNQAVWGEDASEWKPDRWLKSSQGVSPGDKDGVKYPGIYSSMMTFLAGNRSCIGFKFAEMEIKDVLATLLPAIHFALPSEPDDNGNVKEIHWKMTGFHIPVVKAPAGDGETPHLPLSMRLVRE</sequence>
<protein>
    <submittedName>
        <fullName evidence="14">Cytochrome P450</fullName>
    </submittedName>
</protein>
<evidence type="ECO:0000256" key="11">
    <source>
        <dbReference type="ARBA" id="ARBA00023033"/>
    </source>
</evidence>
<dbReference type="PRINTS" id="PR00385">
    <property type="entry name" value="P450"/>
</dbReference>
<comment type="caution">
    <text evidence="14">The sequence shown here is derived from an EMBL/GenBank/DDBJ whole genome shotgun (WGS) entry which is preliminary data.</text>
</comment>
<dbReference type="GO" id="GO:0016020">
    <property type="term" value="C:membrane"/>
    <property type="evidence" value="ECO:0007669"/>
    <property type="project" value="UniProtKB-SubCell"/>
</dbReference>
<proteinExistence type="inferred from homology"/>
<dbReference type="AlphaFoldDB" id="A0A9P7DTI1"/>
<keyword evidence="7 13" id="KW-0479">Metal-binding</keyword>